<dbReference type="InterPro" id="IPR001584">
    <property type="entry name" value="Integrase_cat-core"/>
</dbReference>
<dbReference type="Proteomes" id="UP001162156">
    <property type="component" value="Unassembled WGS sequence"/>
</dbReference>
<dbReference type="SUPFAM" id="SSF53098">
    <property type="entry name" value="Ribonuclease H-like"/>
    <property type="match status" value="1"/>
</dbReference>
<keyword evidence="3" id="KW-1185">Reference proteome</keyword>
<evidence type="ECO:0000313" key="3">
    <source>
        <dbReference type="Proteomes" id="UP001162156"/>
    </source>
</evidence>
<evidence type="ECO:0000259" key="1">
    <source>
        <dbReference type="PROSITE" id="PS50994"/>
    </source>
</evidence>
<dbReference type="InterPro" id="IPR036397">
    <property type="entry name" value="RNaseH_sf"/>
</dbReference>
<dbReference type="AlphaFoldDB" id="A0AAV8WNE4"/>
<proteinExistence type="predicted"/>
<protein>
    <recommendedName>
        <fullName evidence="1">Integrase catalytic domain-containing protein</fullName>
    </recommendedName>
</protein>
<gene>
    <name evidence="2" type="ORF">NQ314_019231</name>
</gene>
<organism evidence="2 3">
    <name type="scientific">Rhamnusium bicolor</name>
    <dbReference type="NCBI Taxonomy" id="1586634"/>
    <lineage>
        <taxon>Eukaryota</taxon>
        <taxon>Metazoa</taxon>
        <taxon>Ecdysozoa</taxon>
        <taxon>Arthropoda</taxon>
        <taxon>Hexapoda</taxon>
        <taxon>Insecta</taxon>
        <taxon>Pterygota</taxon>
        <taxon>Neoptera</taxon>
        <taxon>Endopterygota</taxon>
        <taxon>Coleoptera</taxon>
        <taxon>Polyphaga</taxon>
        <taxon>Cucujiformia</taxon>
        <taxon>Chrysomeloidea</taxon>
        <taxon>Cerambycidae</taxon>
        <taxon>Lepturinae</taxon>
        <taxon>Rhagiini</taxon>
        <taxon>Rhamnusium</taxon>
    </lineage>
</organism>
<dbReference type="PROSITE" id="PS50994">
    <property type="entry name" value="INTEGRASE"/>
    <property type="match status" value="1"/>
</dbReference>
<sequence>MSNNIDKWYESLREKVLRNPKLYPQWKVENDLLFKYVPSKSPFQANIQEWKLLVPKPQRNAVISSCHDPPTSGHFGFFKTNSRVQDTYYWPKMRHDILKYVRTCKVCQSQKLANTARMGLMGSEKSVKFPFQIIAVDIMGPFPRSPKGYSYLLVVGDWFTKYTLLHPMRQATAPSIVKFMESQVFLTYGVPQFILCDNGESIRWPQI</sequence>
<comment type="caution">
    <text evidence="2">The sequence shown here is derived from an EMBL/GenBank/DDBJ whole genome shotgun (WGS) entry which is preliminary data.</text>
</comment>
<dbReference type="InterPro" id="IPR041588">
    <property type="entry name" value="Integrase_H2C2"/>
</dbReference>
<dbReference type="InterPro" id="IPR012337">
    <property type="entry name" value="RNaseH-like_sf"/>
</dbReference>
<dbReference type="InterPro" id="IPR052160">
    <property type="entry name" value="Gypsy_RT_Integrase-like"/>
</dbReference>
<dbReference type="GO" id="GO:0003676">
    <property type="term" value="F:nucleic acid binding"/>
    <property type="evidence" value="ECO:0007669"/>
    <property type="project" value="InterPro"/>
</dbReference>
<name>A0AAV8WNE4_9CUCU</name>
<feature type="domain" description="Integrase catalytic" evidence="1">
    <location>
        <begin position="126"/>
        <end position="207"/>
    </location>
</feature>
<accession>A0AAV8WNE4</accession>
<reference evidence="2" key="1">
    <citation type="journal article" date="2023" name="Insect Mol. Biol.">
        <title>Genome sequencing provides insights into the evolution of gene families encoding plant cell wall-degrading enzymes in longhorned beetles.</title>
        <authorList>
            <person name="Shin N.R."/>
            <person name="Okamura Y."/>
            <person name="Kirsch R."/>
            <person name="Pauchet Y."/>
        </authorList>
    </citation>
    <scope>NUCLEOTIDE SEQUENCE</scope>
    <source>
        <strain evidence="2">RBIC_L_NR</strain>
    </source>
</reference>
<dbReference type="Gene3D" id="3.30.420.10">
    <property type="entry name" value="Ribonuclease H-like superfamily/Ribonuclease H"/>
    <property type="match status" value="1"/>
</dbReference>
<dbReference type="EMBL" id="JANEYF010005423">
    <property type="protein sequence ID" value="KAJ8928224.1"/>
    <property type="molecule type" value="Genomic_DNA"/>
</dbReference>
<dbReference type="PANTHER" id="PTHR47266">
    <property type="entry name" value="ENDONUCLEASE-RELATED"/>
    <property type="match status" value="1"/>
</dbReference>
<evidence type="ECO:0000313" key="2">
    <source>
        <dbReference type="EMBL" id="KAJ8928224.1"/>
    </source>
</evidence>
<dbReference type="GO" id="GO:0015074">
    <property type="term" value="P:DNA integration"/>
    <property type="evidence" value="ECO:0007669"/>
    <property type="project" value="InterPro"/>
</dbReference>
<dbReference type="FunFam" id="1.10.340.70:FF:000001">
    <property type="entry name" value="Retrovirus-related Pol polyprotein from transposon gypsy-like Protein"/>
    <property type="match status" value="1"/>
</dbReference>
<dbReference type="Pfam" id="PF17921">
    <property type="entry name" value="Integrase_H2C2"/>
    <property type="match status" value="1"/>
</dbReference>
<dbReference type="Gene3D" id="1.10.340.70">
    <property type="match status" value="1"/>
</dbReference>